<keyword evidence="2" id="KW-1185">Reference proteome</keyword>
<organism evidence="1 2">
    <name type="scientific">Planococcus donghaensis</name>
    <dbReference type="NCBI Taxonomy" id="414778"/>
    <lineage>
        <taxon>Bacteria</taxon>
        <taxon>Bacillati</taxon>
        <taxon>Bacillota</taxon>
        <taxon>Bacilli</taxon>
        <taxon>Bacillales</taxon>
        <taxon>Caryophanaceae</taxon>
        <taxon>Planococcus</taxon>
    </lineage>
</organism>
<sequence length="128" mass="14573">MQVSFLFFEGRLGGGSRLGGSICAMSVCLRTVLEKYARSRGRYARRKKFTRGGEAFMRVPQKIRANGSHDENFFCIERSDNRRSVGVSAFRSRKAGQLVVLFWWEESLGFGVGCAAVYARWAHTYVRF</sequence>
<gene>
    <name evidence="1" type="ORF">BCM40_01530</name>
</gene>
<dbReference type="EMBL" id="CP016543">
    <property type="protein sequence ID" value="ANU22097.1"/>
    <property type="molecule type" value="Genomic_DNA"/>
</dbReference>
<dbReference type="AlphaFoldDB" id="A0A1C7EFC1"/>
<evidence type="ECO:0000313" key="2">
    <source>
        <dbReference type="Proteomes" id="UP000092495"/>
    </source>
</evidence>
<proteinExistence type="predicted"/>
<name>A0A1C7EFC1_9BACL</name>
<protein>
    <submittedName>
        <fullName evidence="1">Uncharacterized protein</fullName>
    </submittedName>
</protein>
<reference evidence="1" key="1">
    <citation type="submission" date="2016-10" db="EMBL/GenBank/DDBJ databases">
        <authorList>
            <person name="See-Too W.S."/>
        </authorList>
    </citation>
    <scope>NUCLEOTIDE SEQUENCE</scope>
    <source>
        <strain evidence="1">DSM 22276</strain>
    </source>
</reference>
<accession>A0A1C7EFC1</accession>
<dbReference type="Proteomes" id="UP000092495">
    <property type="component" value="Chromosome"/>
</dbReference>
<dbReference type="KEGG" id="pdg:BCM40_01530"/>
<evidence type="ECO:0000313" key="1">
    <source>
        <dbReference type="EMBL" id="ANU22097.1"/>
    </source>
</evidence>